<dbReference type="CDD" id="cd06532">
    <property type="entry name" value="Glyco_transf_25"/>
    <property type="match status" value="1"/>
</dbReference>
<name>A0A5C3MSM6_9AGAM</name>
<dbReference type="Proteomes" id="UP000305948">
    <property type="component" value="Unassembled WGS sequence"/>
</dbReference>
<evidence type="ECO:0000259" key="1">
    <source>
        <dbReference type="Pfam" id="PF01755"/>
    </source>
</evidence>
<evidence type="ECO:0000313" key="3">
    <source>
        <dbReference type="Proteomes" id="UP000305948"/>
    </source>
</evidence>
<dbReference type="STRING" id="5364.A0A5C3MSM6"/>
<accession>A0A5C3MSM6</accession>
<organism evidence="2 3">
    <name type="scientific">Heliocybe sulcata</name>
    <dbReference type="NCBI Taxonomy" id="5364"/>
    <lineage>
        <taxon>Eukaryota</taxon>
        <taxon>Fungi</taxon>
        <taxon>Dikarya</taxon>
        <taxon>Basidiomycota</taxon>
        <taxon>Agaricomycotina</taxon>
        <taxon>Agaricomycetes</taxon>
        <taxon>Gloeophyllales</taxon>
        <taxon>Gloeophyllaceae</taxon>
        <taxon>Heliocybe</taxon>
    </lineage>
</organism>
<dbReference type="InterPro" id="IPR002654">
    <property type="entry name" value="Glyco_trans_25"/>
</dbReference>
<gene>
    <name evidence="2" type="ORF">OE88DRAFT_1635363</name>
</gene>
<proteinExistence type="predicted"/>
<dbReference type="AlphaFoldDB" id="A0A5C3MSM6"/>
<keyword evidence="3" id="KW-1185">Reference proteome</keyword>
<feature type="domain" description="Glycosyl transferase family 25" evidence="1">
    <location>
        <begin position="25"/>
        <end position="177"/>
    </location>
</feature>
<dbReference type="Pfam" id="PF01755">
    <property type="entry name" value="Glyco_transf_25"/>
    <property type="match status" value="1"/>
</dbReference>
<dbReference type="OrthoDB" id="47375at2759"/>
<protein>
    <recommendedName>
        <fullName evidence="1">Glycosyl transferase family 25 domain-containing protein</fullName>
    </recommendedName>
</protein>
<sequence>MYSVGSTVWGRKWPNRHDQVLANASHIYVISLPRRVDRRRDIETLFSTLGLHWDYEDAVDADDEVVSNIYRQVQMERSIKRNFSHNWASRSDAVPSDPGYRPSSATPLTCATEDNIIPVYNSSIPTYMVLKPAKIACWHSHLSVLRKIANAPNALDSVSVILEDDVDMEHDIEERLYSMWPALPPLWDMIFLGHCWSDESLYPPLPLPFSKPSPLHPSSTPKCTHAYAVTKAGARRLLLHLRHPPFAYSRALDQAYSWLIQSGRLTAFSVVPSIVIQRKVGQSDVWNDGGNSTGSRWRDTLAHGVLGPN</sequence>
<reference evidence="2 3" key="1">
    <citation type="journal article" date="2019" name="Nat. Ecol. Evol.">
        <title>Megaphylogeny resolves global patterns of mushroom evolution.</title>
        <authorList>
            <person name="Varga T."/>
            <person name="Krizsan K."/>
            <person name="Foldi C."/>
            <person name="Dima B."/>
            <person name="Sanchez-Garcia M."/>
            <person name="Sanchez-Ramirez S."/>
            <person name="Szollosi G.J."/>
            <person name="Szarkandi J.G."/>
            <person name="Papp V."/>
            <person name="Albert L."/>
            <person name="Andreopoulos W."/>
            <person name="Angelini C."/>
            <person name="Antonin V."/>
            <person name="Barry K.W."/>
            <person name="Bougher N.L."/>
            <person name="Buchanan P."/>
            <person name="Buyck B."/>
            <person name="Bense V."/>
            <person name="Catcheside P."/>
            <person name="Chovatia M."/>
            <person name="Cooper J."/>
            <person name="Damon W."/>
            <person name="Desjardin D."/>
            <person name="Finy P."/>
            <person name="Geml J."/>
            <person name="Haridas S."/>
            <person name="Hughes K."/>
            <person name="Justo A."/>
            <person name="Karasinski D."/>
            <person name="Kautmanova I."/>
            <person name="Kiss B."/>
            <person name="Kocsube S."/>
            <person name="Kotiranta H."/>
            <person name="LaButti K.M."/>
            <person name="Lechner B.E."/>
            <person name="Liimatainen K."/>
            <person name="Lipzen A."/>
            <person name="Lukacs Z."/>
            <person name="Mihaltcheva S."/>
            <person name="Morgado L.N."/>
            <person name="Niskanen T."/>
            <person name="Noordeloos M.E."/>
            <person name="Ohm R.A."/>
            <person name="Ortiz-Santana B."/>
            <person name="Ovrebo C."/>
            <person name="Racz N."/>
            <person name="Riley R."/>
            <person name="Savchenko A."/>
            <person name="Shiryaev A."/>
            <person name="Soop K."/>
            <person name="Spirin V."/>
            <person name="Szebenyi C."/>
            <person name="Tomsovsky M."/>
            <person name="Tulloss R.E."/>
            <person name="Uehling J."/>
            <person name="Grigoriev I.V."/>
            <person name="Vagvolgyi C."/>
            <person name="Papp T."/>
            <person name="Martin F.M."/>
            <person name="Miettinen O."/>
            <person name="Hibbett D.S."/>
            <person name="Nagy L.G."/>
        </authorList>
    </citation>
    <scope>NUCLEOTIDE SEQUENCE [LARGE SCALE GENOMIC DNA]</scope>
    <source>
        <strain evidence="2 3">OMC1185</strain>
    </source>
</reference>
<dbReference type="EMBL" id="ML213521">
    <property type="protein sequence ID" value="TFK47967.1"/>
    <property type="molecule type" value="Genomic_DNA"/>
</dbReference>
<evidence type="ECO:0000313" key="2">
    <source>
        <dbReference type="EMBL" id="TFK47967.1"/>
    </source>
</evidence>